<reference evidence="3" key="1">
    <citation type="submission" date="2023-07" db="EMBL/GenBank/DDBJ databases">
        <title>30 novel species of actinomycetes from the DSMZ collection.</title>
        <authorList>
            <person name="Nouioui I."/>
        </authorList>
    </citation>
    <scope>NUCLEOTIDE SEQUENCE [LARGE SCALE GENOMIC DNA]</scope>
    <source>
        <strain evidence="3">DSM 44915</strain>
    </source>
</reference>
<dbReference type="Proteomes" id="UP001183410">
    <property type="component" value="Unassembled WGS sequence"/>
</dbReference>
<organism evidence="2 3">
    <name type="scientific">Streptomyces chisholmiae</name>
    <dbReference type="NCBI Taxonomy" id="3075540"/>
    <lineage>
        <taxon>Bacteria</taxon>
        <taxon>Bacillati</taxon>
        <taxon>Actinomycetota</taxon>
        <taxon>Actinomycetes</taxon>
        <taxon>Kitasatosporales</taxon>
        <taxon>Streptomycetaceae</taxon>
        <taxon>Streptomyces</taxon>
    </lineage>
</organism>
<evidence type="ECO:0000313" key="2">
    <source>
        <dbReference type="EMBL" id="MDT0266258.1"/>
    </source>
</evidence>
<dbReference type="InterPro" id="IPR021449">
    <property type="entry name" value="DUF3099"/>
</dbReference>
<dbReference type="RefSeq" id="WP_311666276.1">
    <property type="nucleotide sequence ID" value="NZ_JAVREO010000004.1"/>
</dbReference>
<keyword evidence="1" id="KW-0812">Transmembrane</keyword>
<protein>
    <submittedName>
        <fullName evidence="2">DUF3099 domain-containing protein</fullName>
    </submittedName>
</protein>
<evidence type="ECO:0000256" key="1">
    <source>
        <dbReference type="SAM" id="Phobius"/>
    </source>
</evidence>
<evidence type="ECO:0000313" key="3">
    <source>
        <dbReference type="Proteomes" id="UP001183410"/>
    </source>
</evidence>
<sequence length="65" mass="7400">MYARRRRRYLVLMACCLVLFVGGGAVVRLWSVPLAVALCALAAVLPPIATIVANRRERDDRWWDE</sequence>
<keyword evidence="1" id="KW-0472">Membrane</keyword>
<keyword evidence="3" id="KW-1185">Reference proteome</keyword>
<gene>
    <name evidence="2" type="ORF">RM844_08110</name>
</gene>
<dbReference type="Pfam" id="PF11298">
    <property type="entry name" value="DUF3099"/>
    <property type="match status" value="1"/>
</dbReference>
<accession>A0ABU2JPX4</accession>
<name>A0ABU2JPX4_9ACTN</name>
<comment type="caution">
    <text evidence="2">The sequence shown here is derived from an EMBL/GenBank/DDBJ whole genome shotgun (WGS) entry which is preliminary data.</text>
</comment>
<feature type="transmembrane region" description="Helical" evidence="1">
    <location>
        <begin position="34"/>
        <end position="53"/>
    </location>
</feature>
<dbReference type="EMBL" id="JAVREO010000004">
    <property type="protein sequence ID" value="MDT0266258.1"/>
    <property type="molecule type" value="Genomic_DNA"/>
</dbReference>
<keyword evidence="1" id="KW-1133">Transmembrane helix</keyword>
<proteinExistence type="predicted"/>